<gene>
    <name evidence="9" type="ORF">SAMN05421742_101480</name>
</gene>
<evidence type="ECO:0000256" key="4">
    <source>
        <dbReference type="ARBA" id="ARBA00022679"/>
    </source>
</evidence>
<evidence type="ECO:0000256" key="5">
    <source>
        <dbReference type="ARBA" id="ARBA00022692"/>
    </source>
</evidence>
<dbReference type="STRING" id="83401.SAMN05421742_101480"/>
<reference evidence="10" key="1">
    <citation type="submission" date="2016-10" db="EMBL/GenBank/DDBJ databases">
        <authorList>
            <person name="Varghese N."/>
            <person name="Submissions S."/>
        </authorList>
    </citation>
    <scope>NUCLEOTIDE SEQUENCE [LARGE SCALE GENOMIC DNA]</scope>
    <source>
        <strain evidence="10">930I</strain>
    </source>
</reference>
<dbReference type="Proteomes" id="UP000217076">
    <property type="component" value="Unassembled WGS sequence"/>
</dbReference>
<evidence type="ECO:0000256" key="7">
    <source>
        <dbReference type="ARBA" id="ARBA00023136"/>
    </source>
</evidence>
<dbReference type="AlphaFoldDB" id="A0A1G7UZZ6"/>
<evidence type="ECO:0000256" key="8">
    <source>
        <dbReference type="SAM" id="Phobius"/>
    </source>
</evidence>
<evidence type="ECO:0000256" key="2">
    <source>
        <dbReference type="ARBA" id="ARBA00022475"/>
    </source>
</evidence>
<dbReference type="GO" id="GO:0005886">
    <property type="term" value="C:plasma membrane"/>
    <property type="evidence" value="ECO:0007669"/>
    <property type="project" value="UniProtKB-SubCell"/>
</dbReference>
<proteinExistence type="predicted"/>
<keyword evidence="6 8" id="KW-1133">Transmembrane helix</keyword>
<feature type="transmembrane region" description="Helical" evidence="8">
    <location>
        <begin position="387"/>
        <end position="404"/>
    </location>
</feature>
<organism evidence="9 10">
    <name type="scientific">Roseospirillum parvum</name>
    <dbReference type="NCBI Taxonomy" id="83401"/>
    <lineage>
        <taxon>Bacteria</taxon>
        <taxon>Pseudomonadati</taxon>
        <taxon>Pseudomonadota</taxon>
        <taxon>Alphaproteobacteria</taxon>
        <taxon>Rhodospirillales</taxon>
        <taxon>Rhodospirillaceae</taxon>
        <taxon>Roseospirillum</taxon>
    </lineage>
</organism>
<dbReference type="RefSeq" id="WP_092614790.1">
    <property type="nucleotide sequence ID" value="NZ_FNCV01000001.1"/>
</dbReference>
<keyword evidence="4" id="KW-0808">Transferase</keyword>
<accession>A0A1G7UZZ6</accession>
<feature type="transmembrane region" description="Helical" evidence="8">
    <location>
        <begin position="21"/>
        <end position="39"/>
    </location>
</feature>
<sequence length="420" mass="45907">MSPAALPLPHRLLDRVADLGPWPILALGLVLRLAVLVLLPDQGFPDTAAYVADGRALVETGLVQTHTYMPLYSLVAFGLGGGVFLHLFDIVLSLATIWLVRELALALASHGGTIPPQTARLGANLAALAWAAWPHALFYAVSGLTETSFTFLLCLVFLLWTRERYLWGSLAAVASILIRPTGELAYPILLAAFILVVHRRSWGLLLRQGLVLGLIYVTLMTPWWIHNHEKYGTFVRLNLGGSLVLYSGANPANTSGGGVNTDNGRSDDVDYSPFIGITDPVERDRAMTQAAVQFIHDHPGRWLTLSGKKFVRFWRLWPYAKQYTAPHIIAASLLSYGLALVGAIAFLVVGGRRHWRPLTPMLLFTGYLTAVHMATIGSIRYRFPLEPFLVVLAGLAVAWLVGSLSRRPPESATPPESRAG</sequence>
<feature type="transmembrane region" description="Helical" evidence="8">
    <location>
        <begin position="71"/>
        <end position="100"/>
    </location>
</feature>
<protein>
    <recommendedName>
        <fullName evidence="11">Dolichyl-phosphate-mannose-protein mannosyltransferase</fullName>
    </recommendedName>
</protein>
<evidence type="ECO:0000256" key="6">
    <source>
        <dbReference type="ARBA" id="ARBA00022989"/>
    </source>
</evidence>
<keyword evidence="10" id="KW-1185">Reference proteome</keyword>
<name>A0A1G7UZZ6_9PROT</name>
<feature type="transmembrane region" description="Helical" evidence="8">
    <location>
        <begin position="136"/>
        <end position="160"/>
    </location>
</feature>
<feature type="transmembrane region" description="Helical" evidence="8">
    <location>
        <begin position="166"/>
        <end position="197"/>
    </location>
</feature>
<evidence type="ECO:0008006" key="11">
    <source>
        <dbReference type="Google" id="ProtNLM"/>
    </source>
</evidence>
<dbReference type="GO" id="GO:0016763">
    <property type="term" value="F:pentosyltransferase activity"/>
    <property type="evidence" value="ECO:0007669"/>
    <property type="project" value="TreeGrafter"/>
</dbReference>
<dbReference type="EMBL" id="FNCV01000001">
    <property type="protein sequence ID" value="SDG52699.1"/>
    <property type="molecule type" value="Genomic_DNA"/>
</dbReference>
<dbReference type="PANTHER" id="PTHR33908:SF11">
    <property type="entry name" value="MEMBRANE PROTEIN"/>
    <property type="match status" value="1"/>
</dbReference>
<comment type="subcellular location">
    <subcellularLocation>
        <location evidence="1">Cell membrane</location>
        <topology evidence="1">Multi-pass membrane protein</topology>
    </subcellularLocation>
</comment>
<keyword evidence="5 8" id="KW-0812">Transmembrane</keyword>
<dbReference type="OrthoDB" id="136232at2"/>
<evidence type="ECO:0000313" key="10">
    <source>
        <dbReference type="Proteomes" id="UP000217076"/>
    </source>
</evidence>
<keyword evidence="3" id="KW-0328">Glycosyltransferase</keyword>
<feature type="transmembrane region" description="Helical" evidence="8">
    <location>
        <begin position="361"/>
        <end position="381"/>
    </location>
</feature>
<evidence type="ECO:0000256" key="3">
    <source>
        <dbReference type="ARBA" id="ARBA00022676"/>
    </source>
</evidence>
<feature type="transmembrane region" description="Helical" evidence="8">
    <location>
        <begin position="328"/>
        <end position="349"/>
    </location>
</feature>
<evidence type="ECO:0000313" key="9">
    <source>
        <dbReference type="EMBL" id="SDG52699.1"/>
    </source>
</evidence>
<dbReference type="GO" id="GO:0009103">
    <property type="term" value="P:lipopolysaccharide biosynthetic process"/>
    <property type="evidence" value="ECO:0007669"/>
    <property type="project" value="UniProtKB-ARBA"/>
</dbReference>
<keyword evidence="7 8" id="KW-0472">Membrane</keyword>
<feature type="transmembrane region" description="Helical" evidence="8">
    <location>
        <begin position="204"/>
        <end position="225"/>
    </location>
</feature>
<dbReference type="PANTHER" id="PTHR33908">
    <property type="entry name" value="MANNOSYLTRANSFERASE YKCB-RELATED"/>
    <property type="match status" value="1"/>
</dbReference>
<keyword evidence="2" id="KW-1003">Cell membrane</keyword>
<dbReference type="InterPro" id="IPR050297">
    <property type="entry name" value="LipidA_mod_glycosyltrf_83"/>
</dbReference>
<evidence type="ECO:0000256" key="1">
    <source>
        <dbReference type="ARBA" id="ARBA00004651"/>
    </source>
</evidence>